<dbReference type="Gene3D" id="2.170.130.10">
    <property type="entry name" value="TonB-dependent receptor, plug domain"/>
    <property type="match status" value="1"/>
</dbReference>
<dbReference type="SUPFAM" id="SSF49464">
    <property type="entry name" value="Carboxypeptidase regulatory domain-like"/>
    <property type="match status" value="1"/>
</dbReference>
<comment type="similarity">
    <text evidence="7">Belongs to the TonB-dependent receptor family.</text>
</comment>
<dbReference type="EMBL" id="JBHSFV010000012">
    <property type="protein sequence ID" value="MFC4635739.1"/>
    <property type="molecule type" value="Genomic_DNA"/>
</dbReference>
<dbReference type="InterPro" id="IPR037066">
    <property type="entry name" value="Plug_dom_sf"/>
</dbReference>
<sequence length="804" mass="90133">MKPTILSVFVMLFTLSLLAQSPGGEITLSGTVLDKQASYPLEYATITLTDTSNPQSINGGITDFDGKFAIKTAPGVYDIKIEYISFKPVILKAQKLDKDTSLGTISLEMDAATLEEVTVVAEKTTVEFKLDKQVYNIGKDLTVRGGTVSDVLDNVPSVSVDVEGNVALRGNDDVRILINGKPSGLVGLNSTEALRQLPAESIERVEVITSPSARYDAEGSAGILNIILKRSKLQGLNGALTTNVGNFGTRGISANVNYRTGDFNIFATGGYNIRGSEGNSSTTRVQPNGLFIEEREFERERGGLNSNFGVEYYFNDNTSITGSVVVRDSDNENGSVNNITETENEDIFLTQRLAPETEQDFTTQYSLNFNRRWENDGNLSIELQYENSEEVEFVDISNISLNSDIGVELETNETIEDQKRFFAQVDFVQPLGDDARFEAGYRGNISELDTDFTVFDNLDSDQLELNTDLSNSLIFNEDIHAFYTQYGTKVNKFNFLVGLRLEYTNIEIEQQTISDFRSRDFTNLFPTLNINYEFNEKETVSLGYNRRIRRPRGFFLNPFPSRTSATTFFQGNPNLNPSLSNGIDISYLNRISKSLTLNGSIFFRRTEDTFEFVFLETDQVAIVNGNEVAVLNRTPINLSRNDRIGIEGTLTYSPTKKWRINANVNVFNSETVGEFEGIDYGASNFTWTARLNNKYTLPWGIDSQTRINYRGPSVNAQSENEGIFSADLAFSKDLFNEKASIALNISDVFNSRIRRSNVNFPFPGESAFQFRERTVNLSFTYRFNQKKKRERQGEFNGGDEEFEG</sequence>
<keyword evidence="5 7" id="KW-0472">Membrane</keyword>
<dbReference type="Pfam" id="PF13715">
    <property type="entry name" value="CarbopepD_reg_2"/>
    <property type="match status" value="1"/>
</dbReference>
<feature type="chain" id="PRO_5046517177" evidence="8">
    <location>
        <begin position="20"/>
        <end position="804"/>
    </location>
</feature>
<name>A0ABV9I0S3_9FLAO</name>
<dbReference type="InterPro" id="IPR008969">
    <property type="entry name" value="CarboxyPept-like_regulatory"/>
</dbReference>
<keyword evidence="4 7" id="KW-0812">Transmembrane</keyword>
<dbReference type="RefSeq" id="WP_379981257.1">
    <property type="nucleotide sequence ID" value="NZ_JBHSFV010000012.1"/>
</dbReference>
<keyword evidence="6 7" id="KW-0998">Cell outer membrane</keyword>
<gene>
    <name evidence="11" type="ORF">ACFO3O_17650</name>
</gene>
<feature type="domain" description="TonB-dependent receptor plug" evidence="9">
    <location>
        <begin position="145"/>
        <end position="223"/>
    </location>
</feature>
<dbReference type="Gene3D" id="2.60.40.1120">
    <property type="entry name" value="Carboxypeptidase-like, regulatory domain"/>
    <property type="match status" value="1"/>
</dbReference>
<keyword evidence="12" id="KW-1185">Reference proteome</keyword>
<evidence type="ECO:0000256" key="6">
    <source>
        <dbReference type="ARBA" id="ARBA00023237"/>
    </source>
</evidence>
<evidence type="ECO:0000256" key="7">
    <source>
        <dbReference type="PROSITE-ProRule" id="PRU01360"/>
    </source>
</evidence>
<organism evidence="11 12">
    <name type="scientific">Dokdonia ponticola</name>
    <dbReference type="NCBI Taxonomy" id="2041041"/>
    <lineage>
        <taxon>Bacteria</taxon>
        <taxon>Pseudomonadati</taxon>
        <taxon>Bacteroidota</taxon>
        <taxon>Flavobacteriia</taxon>
        <taxon>Flavobacteriales</taxon>
        <taxon>Flavobacteriaceae</taxon>
        <taxon>Dokdonia</taxon>
    </lineage>
</organism>
<reference evidence="12" key="1">
    <citation type="journal article" date="2019" name="Int. J. Syst. Evol. Microbiol.">
        <title>The Global Catalogue of Microorganisms (GCM) 10K type strain sequencing project: providing services to taxonomists for standard genome sequencing and annotation.</title>
        <authorList>
            <consortium name="The Broad Institute Genomics Platform"/>
            <consortium name="The Broad Institute Genome Sequencing Center for Infectious Disease"/>
            <person name="Wu L."/>
            <person name="Ma J."/>
        </authorList>
    </citation>
    <scope>NUCLEOTIDE SEQUENCE [LARGE SCALE GENOMIC DNA]</scope>
    <source>
        <strain evidence="12">YJ-61-S</strain>
    </source>
</reference>
<evidence type="ECO:0000313" key="12">
    <source>
        <dbReference type="Proteomes" id="UP001596043"/>
    </source>
</evidence>
<dbReference type="PANTHER" id="PTHR40980">
    <property type="entry name" value="PLUG DOMAIN-CONTAINING PROTEIN"/>
    <property type="match status" value="1"/>
</dbReference>
<dbReference type="InterPro" id="IPR036942">
    <property type="entry name" value="Beta-barrel_TonB_sf"/>
</dbReference>
<keyword evidence="2 7" id="KW-0813">Transport</keyword>
<evidence type="ECO:0000256" key="2">
    <source>
        <dbReference type="ARBA" id="ARBA00022448"/>
    </source>
</evidence>
<proteinExistence type="inferred from homology"/>
<evidence type="ECO:0000256" key="1">
    <source>
        <dbReference type="ARBA" id="ARBA00004571"/>
    </source>
</evidence>
<dbReference type="Pfam" id="PF07715">
    <property type="entry name" value="Plug"/>
    <property type="match status" value="1"/>
</dbReference>
<evidence type="ECO:0000256" key="4">
    <source>
        <dbReference type="ARBA" id="ARBA00022692"/>
    </source>
</evidence>
<dbReference type="InterPro" id="IPR012910">
    <property type="entry name" value="Plug_dom"/>
</dbReference>
<evidence type="ECO:0000256" key="5">
    <source>
        <dbReference type="ARBA" id="ARBA00023136"/>
    </source>
</evidence>
<feature type="signal peptide" evidence="8">
    <location>
        <begin position="1"/>
        <end position="19"/>
    </location>
</feature>
<dbReference type="InterPro" id="IPR041700">
    <property type="entry name" value="OMP_b-brl_3"/>
</dbReference>
<dbReference type="InterPro" id="IPR039426">
    <property type="entry name" value="TonB-dep_rcpt-like"/>
</dbReference>
<protein>
    <submittedName>
        <fullName evidence="11">Outer membrane beta-barrel protein</fullName>
    </submittedName>
</protein>
<evidence type="ECO:0000256" key="3">
    <source>
        <dbReference type="ARBA" id="ARBA00022452"/>
    </source>
</evidence>
<dbReference type="Proteomes" id="UP001596043">
    <property type="component" value="Unassembled WGS sequence"/>
</dbReference>
<dbReference type="Gene3D" id="2.40.170.20">
    <property type="entry name" value="TonB-dependent receptor, beta-barrel domain"/>
    <property type="match status" value="1"/>
</dbReference>
<accession>A0ABV9I0S3</accession>
<evidence type="ECO:0000259" key="10">
    <source>
        <dbReference type="Pfam" id="PF14905"/>
    </source>
</evidence>
<evidence type="ECO:0000313" key="11">
    <source>
        <dbReference type="EMBL" id="MFC4635739.1"/>
    </source>
</evidence>
<comment type="caution">
    <text evidence="11">The sequence shown here is derived from an EMBL/GenBank/DDBJ whole genome shotgun (WGS) entry which is preliminary data.</text>
</comment>
<keyword evidence="8" id="KW-0732">Signal</keyword>
<feature type="domain" description="Outer membrane protein beta-barrel" evidence="10">
    <location>
        <begin position="376"/>
        <end position="781"/>
    </location>
</feature>
<evidence type="ECO:0000259" key="9">
    <source>
        <dbReference type="Pfam" id="PF07715"/>
    </source>
</evidence>
<dbReference type="PANTHER" id="PTHR40980:SF4">
    <property type="entry name" value="TONB-DEPENDENT RECEPTOR-LIKE BETA-BARREL DOMAIN-CONTAINING PROTEIN"/>
    <property type="match status" value="1"/>
</dbReference>
<dbReference type="Pfam" id="PF14905">
    <property type="entry name" value="OMP_b-brl_3"/>
    <property type="match status" value="1"/>
</dbReference>
<evidence type="ECO:0000256" key="8">
    <source>
        <dbReference type="SAM" id="SignalP"/>
    </source>
</evidence>
<comment type="subcellular location">
    <subcellularLocation>
        <location evidence="1 7">Cell outer membrane</location>
        <topology evidence="1 7">Multi-pass membrane protein</topology>
    </subcellularLocation>
</comment>
<dbReference type="PROSITE" id="PS52016">
    <property type="entry name" value="TONB_DEPENDENT_REC_3"/>
    <property type="match status" value="1"/>
</dbReference>
<dbReference type="SUPFAM" id="SSF56935">
    <property type="entry name" value="Porins"/>
    <property type="match status" value="1"/>
</dbReference>
<keyword evidence="3 7" id="KW-1134">Transmembrane beta strand</keyword>